<comment type="caution">
    <text evidence="2">The sequence shown here is derived from an EMBL/GenBank/DDBJ whole genome shotgun (WGS) entry which is preliminary data.</text>
</comment>
<proteinExistence type="predicted"/>
<reference evidence="2" key="1">
    <citation type="submission" date="2022-07" db="EMBL/GenBank/DDBJ databases">
        <authorList>
            <person name="Li W.-J."/>
            <person name="Deng Q.-Q."/>
        </authorList>
    </citation>
    <scope>NUCLEOTIDE SEQUENCE</scope>
    <source>
        <strain evidence="2">SYSU M60031</strain>
    </source>
</reference>
<gene>
    <name evidence="2" type="ORF">NK662_17365</name>
</gene>
<organism evidence="2 3">
    <name type="scientific">Ectobacillus ponti</name>
    <dbReference type="NCBI Taxonomy" id="2961894"/>
    <lineage>
        <taxon>Bacteria</taxon>
        <taxon>Bacillati</taxon>
        <taxon>Bacillota</taxon>
        <taxon>Bacilli</taxon>
        <taxon>Bacillales</taxon>
        <taxon>Bacillaceae</taxon>
        <taxon>Ectobacillus</taxon>
    </lineage>
</organism>
<dbReference type="Proteomes" id="UP001156102">
    <property type="component" value="Unassembled WGS sequence"/>
</dbReference>
<name>A0AA41XBH5_9BACI</name>
<evidence type="ECO:0000313" key="3">
    <source>
        <dbReference type="Proteomes" id="UP001156102"/>
    </source>
</evidence>
<keyword evidence="1" id="KW-0812">Transmembrane</keyword>
<dbReference type="RefSeq" id="WP_254760209.1">
    <property type="nucleotide sequence ID" value="NZ_JANCLT010000010.1"/>
</dbReference>
<feature type="transmembrane region" description="Helical" evidence="1">
    <location>
        <begin position="32"/>
        <end position="50"/>
    </location>
</feature>
<keyword evidence="1" id="KW-0472">Membrane</keyword>
<sequence length="57" mass="6259">MEQIQYRFLMTAIVAVIFMIGIGIMVAESSTAGVIVCIIGTIASMGYGFAMKRKLRR</sequence>
<dbReference type="Pfam" id="PF17259">
    <property type="entry name" value="DUF5325"/>
    <property type="match status" value="1"/>
</dbReference>
<keyword evidence="1" id="KW-1133">Transmembrane helix</keyword>
<dbReference type="AlphaFoldDB" id="A0AA41XBH5"/>
<accession>A0AA41XBH5</accession>
<dbReference type="EMBL" id="JANCLT010000010">
    <property type="protein sequence ID" value="MCP8970294.1"/>
    <property type="molecule type" value="Genomic_DNA"/>
</dbReference>
<evidence type="ECO:0000313" key="2">
    <source>
        <dbReference type="EMBL" id="MCP8970294.1"/>
    </source>
</evidence>
<keyword evidence="3" id="KW-1185">Reference proteome</keyword>
<feature type="transmembrane region" description="Helical" evidence="1">
    <location>
        <begin position="7"/>
        <end position="26"/>
    </location>
</feature>
<dbReference type="InterPro" id="IPR035211">
    <property type="entry name" value="DUF5325"/>
</dbReference>
<evidence type="ECO:0000256" key="1">
    <source>
        <dbReference type="SAM" id="Phobius"/>
    </source>
</evidence>
<protein>
    <submittedName>
        <fullName evidence="2">YlaF family protein</fullName>
    </submittedName>
</protein>